<evidence type="ECO:0000313" key="2">
    <source>
        <dbReference type="EMBL" id="VAW69212.1"/>
    </source>
</evidence>
<organism evidence="2">
    <name type="scientific">hydrothermal vent metagenome</name>
    <dbReference type="NCBI Taxonomy" id="652676"/>
    <lineage>
        <taxon>unclassified sequences</taxon>
        <taxon>metagenomes</taxon>
        <taxon>ecological metagenomes</taxon>
    </lineage>
</organism>
<sequence length="288" mass="32516">MDAQKSLSGGDFQETLFQLQAEIRRDPSNVKNRVFLFQLLAVLGQWDRALTQLSVIGEMDDSALAMVQMYREAILCEGMRVEVFAGKRSPVVFGKPEQWLALLLEALRLSAEGEYAQSQDIRDQAFDMAPLTSGVIVDPDEQKFNWIADADPRMGPVLEAIINGLYYWVPFHRIRTIKIEAPQDMRDMVWMPAYFTWANGGETVGLIPVRYPGSETSDDQQILSAHKTIWQEFDNGLYQGMGQRMLATDVGEYSLMDLRRIDLDTQDEDAQTAPPAETDSIPQDGVNN</sequence>
<dbReference type="SUPFAM" id="SSF144059">
    <property type="entry name" value="ImpE-like"/>
    <property type="match status" value="1"/>
</dbReference>
<proteinExistence type="predicted"/>
<reference evidence="2" key="1">
    <citation type="submission" date="2018-06" db="EMBL/GenBank/DDBJ databases">
        <authorList>
            <person name="Zhirakovskaya E."/>
        </authorList>
    </citation>
    <scope>NUCLEOTIDE SEQUENCE</scope>
</reference>
<dbReference type="PIRSF" id="PIRSF029288">
    <property type="entry name" value="SciE_ImpE"/>
    <property type="match status" value="1"/>
</dbReference>
<dbReference type="InterPro" id="IPR009211">
    <property type="entry name" value="TagJ"/>
</dbReference>
<dbReference type="Pfam" id="PF07024">
    <property type="entry name" value="ImpE"/>
    <property type="match status" value="1"/>
</dbReference>
<dbReference type="AlphaFoldDB" id="A0A3B0Y1E5"/>
<accession>A0A3B0Y1E5</accession>
<dbReference type="Gene3D" id="1.25.40.10">
    <property type="entry name" value="Tetratricopeptide repeat domain"/>
    <property type="match status" value="1"/>
</dbReference>
<dbReference type="EMBL" id="UOFI01000148">
    <property type="protein sequence ID" value="VAW69212.1"/>
    <property type="molecule type" value="Genomic_DNA"/>
</dbReference>
<name>A0A3B0Y1E5_9ZZZZ</name>
<dbReference type="InterPro" id="IPR011990">
    <property type="entry name" value="TPR-like_helical_dom_sf"/>
</dbReference>
<feature type="region of interest" description="Disordered" evidence="1">
    <location>
        <begin position="264"/>
        <end position="288"/>
    </location>
</feature>
<gene>
    <name evidence="2" type="ORF">MNBD_GAMMA09-2789</name>
</gene>
<protein>
    <submittedName>
        <fullName evidence="2">Protein of avirulence locus ImpE</fullName>
    </submittedName>
</protein>
<evidence type="ECO:0000256" key="1">
    <source>
        <dbReference type="SAM" id="MobiDB-lite"/>
    </source>
</evidence>